<reference evidence="1" key="1">
    <citation type="submission" date="2021-05" db="EMBL/GenBank/DDBJ databases">
        <authorList>
            <person name="Scholz U."/>
            <person name="Mascher M."/>
            <person name="Fiebig A."/>
        </authorList>
    </citation>
    <scope>NUCLEOTIDE SEQUENCE [LARGE SCALE GENOMIC DNA]</scope>
</reference>
<protein>
    <submittedName>
        <fullName evidence="1">Uncharacterized protein</fullName>
    </submittedName>
</protein>
<evidence type="ECO:0000313" key="2">
    <source>
        <dbReference type="Proteomes" id="UP001732700"/>
    </source>
</evidence>
<organism evidence="1 2">
    <name type="scientific">Avena sativa</name>
    <name type="common">Oat</name>
    <dbReference type="NCBI Taxonomy" id="4498"/>
    <lineage>
        <taxon>Eukaryota</taxon>
        <taxon>Viridiplantae</taxon>
        <taxon>Streptophyta</taxon>
        <taxon>Embryophyta</taxon>
        <taxon>Tracheophyta</taxon>
        <taxon>Spermatophyta</taxon>
        <taxon>Magnoliopsida</taxon>
        <taxon>Liliopsida</taxon>
        <taxon>Poales</taxon>
        <taxon>Poaceae</taxon>
        <taxon>BOP clade</taxon>
        <taxon>Pooideae</taxon>
        <taxon>Poodae</taxon>
        <taxon>Poeae</taxon>
        <taxon>Poeae Chloroplast Group 1 (Aveneae type)</taxon>
        <taxon>Aveninae</taxon>
        <taxon>Avena</taxon>
    </lineage>
</organism>
<sequence>MDTQDDDVRRKDTNDQLCTVSDSQFLHGLIEWDQASIEAVNKLCRAFLWKNKREVLGGQCLVTWDVVTMPKRQGGLGIRNLRLQNRALMANLASKLLSGTDGPCFGWLARWYLQNSIPHTANQQDTAFWRSMLKLIPGIQSATECFPSAGDRTSFWHDKWTNMGRLNETFSVLYSFATDTHCTIQSQMTDGEWELGLFAPLSDTAHQQLLQLMDRLQHIQLQGDYDRRKMIVTGREPTTKDLYTLFSDRGMHWQQYEWVWQCSIPHRHKFFLWLAFRGRLNTKDNMIAKSWCHEAGCDQCPALESVHHIALHCRTSSWVWTQLGLQHTAATASSISQFVQEAQTNISDNTWPVCFAACLLGLWKARNDRVFNCKQISCQTLLTQIADYLRLWTCRARRDKQKLLTWAHRISINTS</sequence>
<dbReference type="Proteomes" id="UP001732700">
    <property type="component" value="Chromosome 1C"/>
</dbReference>
<evidence type="ECO:0000313" key="1">
    <source>
        <dbReference type="EnsemblPlants" id="AVESA.00010b.r2.1CG0093140.1.CDS.1"/>
    </source>
</evidence>
<reference evidence="1" key="2">
    <citation type="submission" date="2025-09" db="UniProtKB">
        <authorList>
            <consortium name="EnsemblPlants"/>
        </authorList>
    </citation>
    <scope>IDENTIFICATION</scope>
</reference>
<keyword evidence="2" id="KW-1185">Reference proteome</keyword>
<name>A0ACD5TNR2_AVESA</name>
<proteinExistence type="predicted"/>
<dbReference type="EnsemblPlants" id="AVESA.00010b.r2.1CG0093140.1">
    <property type="protein sequence ID" value="AVESA.00010b.r2.1CG0093140.1.CDS.1"/>
    <property type="gene ID" value="AVESA.00010b.r2.1CG0093140"/>
</dbReference>
<accession>A0ACD5TNR2</accession>